<sequence length="51" mass="6026">MYIVSIFVNTSVASLYIKWLLKTYTEPRQNTAPKIRRTLIYCLQIEQASPY</sequence>
<accession>A0A0A9EMW7</accession>
<dbReference type="AlphaFoldDB" id="A0A0A9EMW7"/>
<protein>
    <submittedName>
        <fullName evidence="1">Uncharacterized protein</fullName>
    </submittedName>
</protein>
<dbReference type="EMBL" id="GBRH01195836">
    <property type="protein sequence ID" value="JAE02060.1"/>
    <property type="molecule type" value="Transcribed_RNA"/>
</dbReference>
<reference evidence="1" key="1">
    <citation type="submission" date="2014-09" db="EMBL/GenBank/DDBJ databases">
        <authorList>
            <person name="Magalhaes I.L.F."/>
            <person name="Oliveira U."/>
            <person name="Santos F.R."/>
            <person name="Vidigal T.H.D.A."/>
            <person name="Brescovit A.D."/>
            <person name="Santos A.J."/>
        </authorList>
    </citation>
    <scope>NUCLEOTIDE SEQUENCE</scope>
    <source>
        <tissue evidence="1">Shoot tissue taken approximately 20 cm above the soil surface</tissue>
    </source>
</reference>
<organism evidence="1">
    <name type="scientific">Arundo donax</name>
    <name type="common">Giant reed</name>
    <name type="synonym">Donax arundinaceus</name>
    <dbReference type="NCBI Taxonomy" id="35708"/>
    <lineage>
        <taxon>Eukaryota</taxon>
        <taxon>Viridiplantae</taxon>
        <taxon>Streptophyta</taxon>
        <taxon>Embryophyta</taxon>
        <taxon>Tracheophyta</taxon>
        <taxon>Spermatophyta</taxon>
        <taxon>Magnoliopsida</taxon>
        <taxon>Liliopsida</taxon>
        <taxon>Poales</taxon>
        <taxon>Poaceae</taxon>
        <taxon>PACMAD clade</taxon>
        <taxon>Arundinoideae</taxon>
        <taxon>Arundineae</taxon>
        <taxon>Arundo</taxon>
    </lineage>
</organism>
<name>A0A0A9EMW7_ARUDO</name>
<reference evidence="1" key="2">
    <citation type="journal article" date="2015" name="Data Brief">
        <title>Shoot transcriptome of the giant reed, Arundo donax.</title>
        <authorList>
            <person name="Barrero R.A."/>
            <person name="Guerrero F.D."/>
            <person name="Moolhuijzen P."/>
            <person name="Goolsby J.A."/>
            <person name="Tidwell J."/>
            <person name="Bellgard S.E."/>
            <person name="Bellgard M.I."/>
        </authorList>
    </citation>
    <scope>NUCLEOTIDE SEQUENCE</scope>
    <source>
        <tissue evidence="1">Shoot tissue taken approximately 20 cm above the soil surface</tissue>
    </source>
</reference>
<evidence type="ECO:0000313" key="1">
    <source>
        <dbReference type="EMBL" id="JAE02060.1"/>
    </source>
</evidence>
<proteinExistence type="predicted"/>